<comment type="caution">
    <text evidence="1">The sequence shown here is derived from an EMBL/GenBank/DDBJ whole genome shotgun (WGS) entry which is preliminary data.</text>
</comment>
<dbReference type="EMBL" id="SUME01000007">
    <property type="protein sequence ID" value="TJZ53819.1"/>
    <property type="molecule type" value="Genomic_DNA"/>
</dbReference>
<evidence type="ECO:0000313" key="1">
    <source>
        <dbReference type="EMBL" id="TJZ53819.1"/>
    </source>
</evidence>
<dbReference type="AlphaFoldDB" id="A0A4U0NHW9"/>
<accession>A0A4U0NHW9</accession>
<protein>
    <submittedName>
        <fullName evidence="1">Uncharacterized protein</fullName>
    </submittedName>
</protein>
<sequence length="30" mass="3646">MQLGTKQLNNYKSLFEQKYDGTWNTVLDFY</sequence>
<keyword evidence="2" id="KW-1185">Reference proteome</keyword>
<name>A0A4U0NHW9_9SPHI</name>
<reference evidence="1 2" key="1">
    <citation type="submission" date="2019-04" db="EMBL/GenBank/DDBJ databases">
        <title>Sphingobacterium olei sp. nov., isolated from oil-contaminated soil.</title>
        <authorList>
            <person name="Liu B."/>
        </authorList>
    </citation>
    <scope>NUCLEOTIDE SEQUENCE [LARGE SCALE GENOMIC DNA]</scope>
    <source>
        <strain evidence="1 2">HAL-9</strain>
    </source>
</reference>
<evidence type="ECO:0000313" key="2">
    <source>
        <dbReference type="Proteomes" id="UP000306808"/>
    </source>
</evidence>
<dbReference type="Proteomes" id="UP000306808">
    <property type="component" value="Unassembled WGS sequence"/>
</dbReference>
<proteinExistence type="predicted"/>
<organism evidence="1 2">
    <name type="scientific">Sphingobacterium olei</name>
    <dbReference type="NCBI Taxonomy" id="2571155"/>
    <lineage>
        <taxon>Bacteria</taxon>
        <taxon>Pseudomonadati</taxon>
        <taxon>Bacteroidota</taxon>
        <taxon>Sphingobacteriia</taxon>
        <taxon>Sphingobacteriales</taxon>
        <taxon>Sphingobacteriaceae</taxon>
        <taxon>Sphingobacterium</taxon>
    </lineage>
</organism>
<gene>
    <name evidence="1" type="ORF">FAZ15_16130</name>
</gene>